<dbReference type="NCBIfam" id="TIGR00738">
    <property type="entry name" value="rrf2_super"/>
    <property type="match status" value="1"/>
</dbReference>
<gene>
    <name evidence="3" type="ordered locus">RUM_22970</name>
</gene>
<dbReference type="PATRIC" id="fig|213810.4.peg.2184"/>
<dbReference type="InterPro" id="IPR036388">
    <property type="entry name" value="WH-like_DNA-bd_sf"/>
</dbReference>
<reference evidence="3" key="1">
    <citation type="submission" date="2010-03" db="EMBL/GenBank/DDBJ databases">
        <title>The genome sequence of Ruminococcus sp. 18P13.</title>
        <authorList>
            <consortium name="metaHIT consortium -- http://www.metahit.eu/"/>
            <person name="Pajon A."/>
            <person name="Turner K."/>
            <person name="Parkhill J."/>
            <person name="Bernalier A."/>
        </authorList>
    </citation>
    <scope>NUCLEOTIDE SEQUENCE [LARGE SCALE GENOMIC DNA]</scope>
    <source>
        <strain evidence="3">Type strain: 18P13</strain>
    </source>
</reference>
<dbReference type="InterPro" id="IPR036390">
    <property type="entry name" value="WH_DNA-bd_sf"/>
</dbReference>
<evidence type="ECO:0000256" key="1">
    <source>
        <dbReference type="ARBA" id="ARBA00023125"/>
    </source>
</evidence>
<evidence type="ECO:0000313" key="3">
    <source>
        <dbReference type="EMBL" id="CBL18290.1"/>
    </source>
</evidence>
<dbReference type="GO" id="GO:0003677">
    <property type="term" value="F:DNA binding"/>
    <property type="evidence" value="ECO:0007669"/>
    <property type="project" value="UniProtKB-KW"/>
</dbReference>
<dbReference type="GO" id="GO:0005829">
    <property type="term" value="C:cytosol"/>
    <property type="evidence" value="ECO:0007669"/>
    <property type="project" value="TreeGrafter"/>
</dbReference>
<organism evidence="3 4">
    <name type="scientific">Ruminococcus champanellensis (strain DSM 18848 / JCM 17042 / KCTC 15320 / 18P13)</name>
    <dbReference type="NCBI Taxonomy" id="213810"/>
    <lineage>
        <taxon>Bacteria</taxon>
        <taxon>Bacillati</taxon>
        <taxon>Bacillota</taxon>
        <taxon>Clostridia</taxon>
        <taxon>Eubacteriales</taxon>
        <taxon>Oscillospiraceae</taxon>
        <taxon>Ruminococcus</taxon>
    </lineage>
</organism>
<protein>
    <submittedName>
        <fullName evidence="3">Transcriptional regulator, BadM/Rrf2 family</fullName>
    </submittedName>
</protein>
<name>D4LF95_RUMC1</name>
<dbReference type="Proteomes" id="UP000007054">
    <property type="component" value="Chromosome"/>
</dbReference>
<dbReference type="Pfam" id="PF02082">
    <property type="entry name" value="Rrf2"/>
    <property type="match status" value="1"/>
</dbReference>
<dbReference type="EMBL" id="FP929052">
    <property type="protein sequence ID" value="CBL18290.1"/>
    <property type="molecule type" value="Genomic_DNA"/>
</dbReference>
<proteinExistence type="predicted"/>
<feature type="region of interest" description="Disordered" evidence="2">
    <location>
        <begin position="1"/>
        <end position="22"/>
    </location>
</feature>
<dbReference type="PANTHER" id="PTHR33221:SF5">
    <property type="entry name" value="HTH-TYPE TRANSCRIPTIONAL REGULATOR ISCR"/>
    <property type="match status" value="1"/>
</dbReference>
<dbReference type="KEGG" id="rch:RUM_22970"/>
<dbReference type="AlphaFoldDB" id="D4LF95"/>
<accession>D4LF95</accession>
<dbReference type="PANTHER" id="PTHR33221">
    <property type="entry name" value="WINGED HELIX-TURN-HELIX TRANSCRIPTIONAL REGULATOR, RRF2 FAMILY"/>
    <property type="match status" value="1"/>
</dbReference>
<dbReference type="STRING" id="213810.RUM_22970"/>
<keyword evidence="1" id="KW-0238">DNA-binding</keyword>
<dbReference type="InterPro" id="IPR000944">
    <property type="entry name" value="Tscrpt_reg_Rrf2"/>
</dbReference>
<reference evidence="3" key="2">
    <citation type="submission" date="2010-03" db="EMBL/GenBank/DDBJ databases">
        <authorList>
            <person name="Pajon A."/>
        </authorList>
    </citation>
    <scope>NUCLEOTIDE SEQUENCE</scope>
    <source>
        <strain evidence="3">Type strain: 18P13</strain>
    </source>
</reference>
<dbReference type="PROSITE" id="PS51197">
    <property type="entry name" value="HTH_RRF2_2"/>
    <property type="match status" value="1"/>
</dbReference>
<dbReference type="HOGENOM" id="CLU_107144_0_1_9"/>
<sequence>MVGNQAVSAESPHKSKAAGTGDRMKISTKGRYALRLMYELACHADEGYLNIRAIAQRQQISEKYLEQIIAMLSRGGCVISSRGAQGGYRLAKPPEAYTVGMILRLTEGCLAPVPCMQEGCAPCERAECCPTQFVWEALDNAISGVIDRITLADIVAHARGEAQQQ</sequence>
<evidence type="ECO:0000313" key="4">
    <source>
        <dbReference type="Proteomes" id="UP000007054"/>
    </source>
</evidence>
<dbReference type="GO" id="GO:0003700">
    <property type="term" value="F:DNA-binding transcription factor activity"/>
    <property type="evidence" value="ECO:0007669"/>
    <property type="project" value="TreeGrafter"/>
</dbReference>
<evidence type="ECO:0000256" key="2">
    <source>
        <dbReference type="SAM" id="MobiDB-lite"/>
    </source>
</evidence>
<dbReference type="SUPFAM" id="SSF46785">
    <property type="entry name" value="Winged helix' DNA-binding domain"/>
    <property type="match status" value="1"/>
</dbReference>
<dbReference type="Gene3D" id="1.10.10.10">
    <property type="entry name" value="Winged helix-like DNA-binding domain superfamily/Winged helix DNA-binding domain"/>
    <property type="match status" value="1"/>
</dbReference>
<keyword evidence="4" id="KW-1185">Reference proteome</keyword>